<evidence type="ECO:0000256" key="6">
    <source>
        <dbReference type="ARBA" id="ARBA00022989"/>
    </source>
</evidence>
<dbReference type="KEGG" id="vaq:FIV01_09245"/>
<dbReference type="GO" id="GO:0022857">
    <property type="term" value="F:transmembrane transporter activity"/>
    <property type="evidence" value="ECO:0007669"/>
    <property type="project" value="InterPro"/>
</dbReference>
<evidence type="ECO:0000256" key="1">
    <source>
        <dbReference type="ARBA" id="ARBA00004651"/>
    </source>
</evidence>
<proteinExistence type="inferred from homology"/>
<keyword evidence="7 8" id="KW-0472">Membrane</keyword>
<accession>A0A5P9CKS9</accession>
<reference evidence="9 10" key="1">
    <citation type="submission" date="2019-10" db="EMBL/GenBank/DDBJ databases">
        <title>Complete genome sequence of Vibrio sp. strain THAF100, isolated from non-filtered water from the water column of tank 6 of a marine aquarium containing stony-coral fragments. Water maintained at 26 degree C.</title>
        <authorList>
            <person name="Ruckert C."/>
            <person name="Franco A."/>
            <person name="Kalinowski J."/>
            <person name="Glaeser S."/>
        </authorList>
    </citation>
    <scope>NUCLEOTIDE SEQUENCE [LARGE SCALE GENOMIC DNA]</scope>
    <source>
        <strain evidence="9 10">THAF100</strain>
    </source>
</reference>
<feature type="transmembrane region" description="Helical" evidence="8">
    <location>
        <begin position="20"/>
        <end position="44"/>
    </location>
</feature>
<feature type="transmembrane region" description="Helical" evidence="8">
    <location>
        <begin position="230"/>
        <end position="250"/>
    </location>
</feature>
<organism evidence="9 10">
    <name type="scientific">Vibrio aquimaris</name>
    <dbReference type="NCBI Taxonomy" id="2587862"/>
    <lineage>
        <taxon>Bacteria</taxon>
        <taxon>Pseudomonadati</taxon>
        <taxon>Pseudomonadota</taxon>
        <taxon>Gammaproteobacteria</taxon>
        <taxon>Vibrionales</taxon>
        <taxon>Vibrionaceae</taxon>
        <taxon>Vibrio</taxon>
    </lineage>
</organism>
<keyword evidence="5 8" id="KW-0812">Transmembrane</keyword>
<dbReference type="Pfam" id="PF02028">
    <property type="entry name" value="BCCT"/>
    <property type="match status" value="1"/>
</dbReference>
<evidence type="ECO:0000256" key="8">
    <source>
        <dbReference type="SAM" id="Phobius"/>
    </source>
</evidence>
<sequence>MSVLKTSVRTQSVRLDSSAVSIIVICVLMFVFVSFPQVTISYLAHLTQSAINQFGLDLLLISSFMVLLVVGLSISPVGKIRLGGELSIPEFSTSSWLAMLFTAGMGSGLIFWGIAEPSFHAANLPVFAQNLGDNTDTALAITYFHWGIHAWAIYAITALAIAWFSYNRKRTLHISSTFTSKSKRGWYSVVDWMAVIAIIFGVAGTFANAIALIQTGLEQTFSRSIDSFSFRYSLLIAIAILFTASSLLGLQKGIKRLSLFNTVIMLAMVIAVFVLIDPIQTLIRITSSSLAYIQLLPKVSFSIEPQSHSWSLGWTITYLVWWIAWAPFVGPFIARISRGRTIRQFLACVVLIPTLASIIWFSTFGGASLDSDFSSQVIGSVSKDYTQGLFVFFEHLPLSQIFSIAALILLVTFIITSADSALFVCSMLTNTDSNRAKLIWAIILVLLSASLLYDNDVELNKQIAIAGALPFTLVIVLQVMIMLRDILKHSQV</sequence>
<dbReference type="EMBL" id="CP045350">
    <property type="protein sequence ID" value="QFT26611.1"/>
    <property type="molecule type" value="Genomic_DNA"/>
</dbReference>
<evidence type="ECO:0000313" key="9">
    <source>
        <dbReference type="EMBL" id="QFT26611.1"/>
    </source>
</evidence>
<keyword evidence="3" id="KW-0813">Transport</keyword>
<dbReference type="GO" id="GO:0005886">
    <property type="term" value="C:plasma membrane"/>
    <property type="evidence" value="ECO:0007669"/>
    <property type="project" value="UniProtKB-SubCell"/>
</dbReference>
<feature type="transmembrane region" description="Helical" evidence="8">
    <location>
        <begin position="312"/>
        <end position="333"/>
    </location>
</feature>
<feature type="transmembrane region" description="Helical" evidence="8">
    <location>
        <begin position="56"/>
        <end position="75"/>
    </location>
</feature>
<evidence type="ECO:0000256" key="2">
    <source>
        <dbReference type="ARBA" id="ARBA00005658"/>
    </source>
</evidence>
<evidence type="ECO:0000313" key="10">
    <source>
        <dbReference type="Proteomes" id="UP000326936"/>
    </source>
</evidence>
<keyword evidence="10" id="KW-1185">Reference proteome</keyword>
<evidence type="ECO:0000256" key="7">
    <source>
        <dbReference type="ARBA" id="ARBA00023136"/>
    </source>
</evidence>
<feature type="transmembrane region" description="Helical" evidence="8">
    <location>
        <begin position="257"/>
        <end position="276"/>
    </location>
</feature>
<name>A0A5P9CKS9_9VIBR</name>
<protein>
    <submittedName>
        <fullName evidence="9">Glycine betaine transporter OpuD</fullName>
    </submittedName>
</protein>
<feature type="transmembrane region" description="Helical" evidence="8">
    <location>
        <begin position="465"/>
        <end position="483"/>
    </location>
</feature>
<evidence type="ECO:0000256" key="5">
    <source>
        <dbReference type="ARBA" id="ARBA00022692"/>
    </source>
</evidence>
<comment type="similarity">
    <text evidence="2">Belongs to the BCCT transporter (TC 2.A.15) family.</text>
</comment>
<feature type="transmembrane region" description="Helical" evidence="8">
    <location>
        <begin position="345"/>
        <end position="364"/>
    </location>
</feature>
<keyword evidence="6 8" id="KW-1133">Transmembrane helix</keyword>
<feature type="transmembrane region" description="Helical" evidence="8">
    <location>
        <begin position="436"/>
        <end position="453"/>
    </location>
</feature>
<gene>
    <name evidence="9" type="primary">opuD</name>
    <name evidence="9" type="ORF">FIV01_09245</name>
</gene>
<comment type="subcellular location">
    <subcellularLocation>
        <location evidence="1">Cell membrane</location>
        <topology evidence="1">Multi-pass membrane protein</topology>
    </subcellularLocation>
</comment>
<feature type="transmembrane region" description="Helical" evidence="8">
    <location>
        <begin position="401"/>
        <end position="424"/>
    </location>
</feature>
<dbReference type="RefSeq" id="WP_152430727.1">
    <property type="nucleotide sequence ID" value="NZ_CBCSDK010000007.1"/>
</dbReference>
<dbReference type="Proteomes" id="UP000326936">
    <property type="component" value="Chromosome"/>
</dbReference>
<dbReference type="AlphaFoldDB" id="A0A5P9CKS9"/>
<feature type="transmembrane region" description="Helical" evidence="8">
    <location>
        <begin position="143"/>
        <end position="166"/>
    </location>
</feature>
<evidence type="ECO:0000256" key="4">
    <source>
        <dbReference type="ARBA" id="ARBA00022475"/>
    </source>
</evidence>
<evidence type="ECO:0000256" key="3">
    <source>
        <dbReference type="ARBA" id="ARBA00022448"/>
    </source>
</evidence>
<dbReference type="PANTHER" id="PTHR30047">
    <property type="entry name" value="HIGH-AFFINITY CHOLINE TRANSPORT PROTEIN-RELATED"/>
    <property type="match status" value="1"/>
</dbReference>
<dbReference type="InterPro" id="IPR000060">
    <property type="entry name" value="BCCT_transptr"/>
</dbReference>
<dbReference type="PANTHER" id="PTHR30047:SF7">
    <property type="entry name" value="HIGH-AFFINITY CHOLINE TRANSPORT PROTEIN"/>
    <property type="match status" value="1"/>
</dbReference>
<keyword evidence="4" id="KW-1003">Cell membrane</keyword>
<feature type="transmembrane region" description="Helical" evidence="8">
    <location>
        <begin position="96"/>
        <end position="115"/>
    </location>
</feature>
<dbReference type="OrthoDB" id="9775735at2"/>
<feature type="transmembrane region" description="Helical" evidence="8">
    <location>
        <begin position="186"/>
        <end position="210"/>
    </location>
</feature>